<proteinExistence type="predicted"/>
<dbReference type="EMBL" id="BONZ01000075">
    <property type="protein sequence ID" value="GIH19005.1"/>
    <property type="molecule type" value="Genomic_DNA"/>
</dbReference>
<protein>
    <submittedName>
        <fullName evidence="1">Uncharacterized protein</fullName>
    </submittedName>
</protein>
<sequence length="83" mass="8770">MLDLDQAARLIEMQPTCTGRGLVLDPLTSQLDSLVVSAPEAARSVLRKLTSKQRVRICGGVRPGSLDGPNAAAKTALRALACR</sequence>
<comment type="caution">
    <text evidence="1">The sequence shown here is derived from an EMBL/GenBank/DDBJ whole genome shotgun (WGS) entry which is preliminary data.</text>
</comment>
<dbReference type="Proteomes" id="UP000642748">
    <property type="component" value="Unassembled WGS sequence"/>
</dbReference>
<gene>
    <name evidence="1" type="ORF">Raf01_71770</name>
</gene>
<accession>A0A8J3QX30</accession>
<dbReference type="AlphaFoldDB" id="A0A8J3QX30"/>
<evidence type="ECO:0000313" key="2">
    <source>
        <dbReference type="Proteomes" id="UP000642748"/>
    </source>
</evidence>
<name>A0A8J3QX30_9ACTN</name>
<evidence type="ECO:0000313" key="1">
    <source>
        <dbReference type="EMBL" id="GIH19005.1"/>
    </source>
</evidence>
<organism evidence="1 2">
    <name type="scientific">Rugosimonospora africana</name>
    <dbReference type="NCBI Taxonomy" id="556532"/>
    <lineage>
        <taxon>Bacteria</taxon>
        <taxon>Bacillati</taxon>
        <taxon>Actinomycetota</taxon>
        <taxon>Actinomycetes</taxon>
        <taxon>Micromonosporales</taxon>
        <taxon>Micromonosporaceae</taxon>
        <taxon>Rugosimonospora</taxon>
    </lineage>
</organism>
<reference evidence="1" key="1">
    <citation type="submission" date="2021-01" db="EMBL/GenBank/DDBJ databases">
        <title>Whole genome shotgun sequence of Rugosimonospora africana NBRC 104875.</title>
        <authorList>
            <person name="Komaki H."/>
            <person name="Tamura T."/>
        </authorList>
    </citation>
    <scope>NUCLEOTIDE SEQUENCE</scope>
    <source>
        <strain evidence="1">NBRC 104875</strain>
    </source>
</reference>
<keyword evidence="2" id="KW-1185">Reference proteome</keyword>